<evidence type="ECO:0000313" key="2">
    <source>
        <dbReference type="EMBL" id="RKQ90857.1"/>
    </source>
</evidence>
<feature type="region of interest" description="Disordered" evidence="1">
    <location>
        <begin position="137"/>
        <end position="179"/>
    </location>
</feature>
<keyword evidence="3" id="KW-1185">Reference proteome</keyword>
<proteinExistence type="predicted"/>
<comment type="caution">
    <text evidence="2">The sequence shown here is derived from an EMBL/GenBank/DDBJ whole genome shotgun (WGS) entry which is preliminary data.</text>
</comment>
<dbReference type="EMBL" id="RBIL01000001">
    <property type="protein sequence ID" value="RKQ90857.1"/>
    <property type="molecule type" value="Genomic_DNA"/>
</dbReference>
<dbReference type="Proteomes" id="UP000278962">
    <property type="component" value="Unassembled WGS sequence"/>
</dbReference>
<name>A0A660L747_9ACTN</name>
<protein>
    <submittedName>
        <fullName evidence="2">Uncharacterized protein</fullName>
    </submittedName>
</protein>
<sequence length="253" mass="28251">MCGRQGRRDIRRTASRLPLRCGIRRPGRLLAVMGGMNWDRARRQGSVLARGSDRIDDDPTWEPPAPTRPAKAELERAAWQRRATRDRRAELAETIERVRSMAPAARAAQVNSLRNKVGRLTATRLEADRVWSEHFAPLFAPPRRRQSPNSRAAATRPSPPQPTKQAARPTSRHAQVESSARSLVRAYPRLLTPETAAQVLRGVGTPPRPAMQQSQWWGRHANVKSKQIQHAVLLAVEAGRLRRGRDGVLAPSA</sequence>
<evidence type="ECO:0000313" key="3">
    <source>
        <dbReference type="Proteomes" id="UP000278962"/>
    </source>
</evidence>
<reference evidence="2 3" key="1">
    <citation type="submission" date="2018-10" db="EMBL/GenBank/DDBJ databases">
        <title>Genomic Encyclopedia of Archaeal and Bacterial Type Strains, Phase II (KMG-II): from individual species to whole genera.</title>
        <authorList>
            <person name="Goeker M."/>
        </authorList>
    </citation>
    <scope>NUCLEOTIDE SEQUENCE [LARGE SCALE GENOMIC DNA]</scope>
    <source>
        <strain evidence="2 3">DSM 14954</strain>
    </source>
</reference>
<accession>A0A660L747</accession>
<gene>
    <name evidence="2" type="ORF">C8N24_0672</name>
</gene>
<dbReference type="AlphaFoldDB" id="A0A660L747"/>
<organism evidence="2 3">
    <name type="scientific">Solirubrobacter pauli</name>
    <dbReference type="NCBI Taxonomy" id="166793"/>
    <lineage>
        <taxon>Bacteria</taxon>
        <taxon>Bacillati</taxon>
        <taxon>Actinomycetota</taxon>
        <taxon>Thermoleophilia</taxon>
        <taxon>Solirubrobacterales</taxon>
        <taxon>Solirubrobacteraceae</taxon>
        <taxon>Solirubrobacter</taxon>
    </lineage>
</organism>
<evidence type="ECO:0000256" key="1">
    <source>
        <dbReference type="SAM" id="MobiDB-lite"/>
    </source>
</evidence>